<name>A0AAW1S1V5_9CHLO</name>
<gene>
    <name evidence="1" type="ORF">WJX81_003502</name>
</gene>
<dbReference type="GO" id="GO:0008276">
    <property type="term" value="F:protein methyltransferase activity"/>
    <property type="evidence" value="ECO:0007669"/>
    <property type="project" value="InterPro"/>
</dbReference>
<dbReference type="Pfam" id="PF10294">
    <property type="entry name" value="Methyltransf_16"/>
    <property type="match status" value="1"/>
</dbReference>
<dbReference type="GO" id="GO:0005634">
    <property type="term" value="C:nucleus"/>
    <property type="evidence" value="ECO:0007669"/>
    <property type="project" value="TreeGrafter"/>
</dbReference>
<dbReference type="PANTHER" id="PTHR23108:SF3">
    <property type="entry name" value="METHYLTRANSFERASE FAMILY PROTEIN"/>
    <property type="match status" value="1"/>
</dbReference>
<evidence type="ECO:0000313" key="2">
    <source>
        <dbReference type="Proteomes" id="UP001445335"/>
    </source>
</evidence>
<dbReference type="Gene3D" id="3.40.50.150">
    <property type="entry name" value="Vaccinia Virus protein VP39"/>
    <property type="match status" value="1"/>
</dbReference>
<dbReference type="InterPro" id="IPR038899">
    <property type="entry name" value="METTL22"/>
</dbReference>
<dbReference type="InterPro" id="IPR029063">
    <property type="entry name" value="SAM-dependent_MTases_sf"/>
</dbReference>
<dbReference type="AlphaFoldDB" id="A0AAW1S1V5"/>
<dbReference type="InterPro" id="IPR019410">
    <property type="entry name" value="Methyltransf_16"/>
</dbReference>
<keyword evidence="2" id="KW-1185">Reference proteome</keyword>
<proteinExistence type="predicted"/>
<accession>A0AAW1S1V5</accession>
<dbReference type="EMBL" id="JALJOU010000015">
    <property type="protein sequence ID" value="KAK9839653.1"/>
    <property type="molecule type" value="Genomic_DNA"/>
</dbReference>
<dbReference type="PANTHER" id="PTHR23108">
    <property type="entry name" value="METHYLTRANSFERASE-RELATED"/>
    <property type="match status" value="1"/>
</dbReference>
<organism evidence="1 2">
    <name type="scientific">Elliptochloris bilobata</name>
    <dbReference type="NCBI Taxonomy" id="381761"/>
    <lineage>
        <taxon>Eukaryota</taxon>
        <taxon>Viridiplantae</taxon>
        <taxon>Chlorophyta</taxon>
        <taxon>core chlorophytes</taxon>
        <taxon>Trebouxiophyceae</taxon>
        <taxon>Trebouxiophyceae incertae sedis</taxon>
        <taxon>Elliptochloris clade</taxon>
        <taxon>Elliptochloris</taxon>
    </lineage>
</organism>
<dbReference type="SUPFAM" id="SSF53335">
    <property type="entry name" value="S-adenosyl-L-methionine-dependent methyltransferases"/>
    <property type="match status" value="1"/>
</dbReference>
<sequence length="237" mass="25172">MVCADASDGADHFAPSLFTNESYELREFVYGQHTLRVLCSPAASTDYDLTGLVLWPAAHLLAEYMAANMAHLAACNAACELGAGLGLVGLLAGKACPVMLTDHNEVVLRVLQRNAAENPGPHSVRCMQLDWGDDHGIAAVLHASPDGQGYDLVLSSDVAYSLKALPALFCAAARLLARRPGAEFWLGYVSRAAGIDRGIHTEAAAAGLHMREVPGTRQRVAGGLEGVVFRCRHKEPA</sequence>
<evidence type="ECO:0000313" key="1">
    <source>
        <dbReference type="EMBL" id="KAK9839653.1"/>
    </source>
</evidence>
<dbReference type="Proteomes" id="UP001445335">
    <property type="component" value="Unassembled WGS sequence"/>
</dbReference>
<protein>
    <submittedName>
        <fullName evidence="1">Uncharacterized protein</fullName>
    </submittedName>
</protein>
<reference evidence="1 2" key="1">
    <citation type="journal article" date="2024" name="Nat. Commun.">
        <title>Phylogenomics reveals the evolutionary origins of lichenization in chlorophyte algae.</title>
        <authorList>
            <person name="Puginier C."/>
            <person name="Libourel C."/>
            <person name="Otte J."/>
            <person name="Skaloud P."/>
            <person name="Haon M."/>
            <person name="Grisel S."/>
            <person name="Petersen M."/>
            <person name="Berrin J.G."/>
            <person name="Delaux P.M."/>
            <person name="Dal Grande F."/>
            <person name="Keller J."/>
        </authorList>
    </citation>
    <scope>NUCLEOTIDE SEQUENCE [LARGE SCALE GENOMIC DNA]</scope>
    <source>
        <strain evidence="1 2">SAG 245.80</strain>
    </source>
</reference>
<comment type="caution">
    <text evidence="1">The sequence shown here is derived from an EMBL/GenBank/DDBJ whole genome shotgun (WGS) entry which is preliminary data.</text>
</comment>